<keyword evidence="3" id="KW-1185">Reference proteome</keyword>
<keyword evidence="1" id="KW-1133">Transmembrane helix</keyword>
<evidence type="ECO:0000313" key="2">
    <source>
        <dbReference type="EMBL" id="PIO56538.1"/>
    </source>
</evidence>
<proteinExistence type="predicted"/>
<reference evidence="2 3" key="1">
    <citation type="submission" date="2015-09" db="EMBL/GenBank/DDBJ databases">
        <title>Draft genome of the parasitic nematode Teladorsagia circumcincta isolate WARC Sus (inbred).</title>
        <authorList>
            <person name="Mitreva M."/>
        </authorList>
    </citation>
    <scope>NUCLEOTIDE SEQUENCE [LARGE SCALE GENOMIC DNA]</scope>
    <source>
        <strain evidence="2 3">S</strain>
    </source>
</reference>
<protein>
    <submittedName>
        <fullName evidence="2">Uncharacterized protein</fullName>
    </submittedName>
</protein>
<keyword evidence="1" id="KW-0812">Transmembrane</keyword>
<evidence type="ECO:0000313" key="3">
    <source>
        <dbReference type="Proteomes" id="UP000230423"/>
    </source>
</evidence>
<name>A0A2G9TF74_TELCI</name>
<sequence length="98" mass="11025">MTCVLGGQRSLLCTIASLPVYYLTRAPLRVLFIIALIAMTYECRAATQLLMEELSVKHLLAFITDAKMGKFPHNEVLQKVARHGTPDAIIQFYNTVRD</sequence>
<evidence type="ECO:0000256" key="1">
    <source>
        <dbReference type="SAM" id="Phobius"/>
    </source>
</evidence>
<gene>
    <name evidence="2" type="ORF">TELCIR_22062</name>
</gene>
<dbReference type="AlphaFoldDB" id="A0A2G9TF74"/>
<keyword evidence="1" id="KW-0472">Membrane</keyword>
<dbReference type="OrthoDB" id="5859197at2759"/>
<feature type="transmembrane region" description="Helical" evidence="1">
    <location>
        <begin position="20"/>
        <end position="41"/>
    </location>
</feature>
<accession>A0A2G9TF74</accession>
<organism evidence="2 3">
    <name type="scientific">Teladorsagia circumcincta</name>
    <name type="common">Brown stomach worm</name>
    <name type="synonym">Ostertagia circumcincta</name>
    <dbReference type="NCBI Taxonomy" id="45464"/>
    <lineage>
        <taxon>Eukaryota</taxon>
        <taxon>Metazoa</taxon>
        <taxon>Ecdysozoa</taxon>
        <taxon>Nematoda</taxon>
        <taxon>Chromadorea</taxon>
        <taxon>Rhabditida</taxon>
        <taxon>Rhabditina</taxon>
        <taxon>Rhabditomorpha</taxon>
        <taxon>Strongyloidea</taxon>
        <taxon>Trichostrongylidae</taxon>
        <taxon>Teladorsagia</taxon>
    </lineage>
</organism>
<dbReference type="EMBL" id="KZ375275">
    <property type="protein sequence ID" value="PIO56538.1"/>
    <property type="molecule type" value="Genomic_DNA"/>
</dbReference>
<dbReference type="Proteomes" id="UP000230423">
    <property type="component" value="Unassembled WGS sequence"/>
</dbReference>